<dbReference type="InterPro" id="IPR003656">
    <property type="entry name" value="Znf_BED"/>
</dbReference>
<dbReference type="GO" id="GO:0003677">
    <property type="term" value="F:DNA binding"/>
    <property type="evidence" value="ECO:0007669"/>
    <property type="project" value="InterPro"/>
</dbReference>
<accession>A0A0R3P845</accession>
<evidence type="ECO:0000256" key="2">
    <source>
        <dbReference type="ARBA" id="ARBA00022771"/>
    </source>
</evidence>
<dbReference type="InParanoid" id="A0A0R3P845"/>
<dbReference type="GO" id="GO:0008270">
    <property type="term" value="F:zinc ion binding"/>
    <property type="evidence" value="ECO:0007669"/>
    <property type="project" value="UniProtKB-KW"/>
</dbReference>
<dbReference type="RefSeq" id="XP_033240332.1">
    <property type="nucleotide sequence ID" value="XM_033384441.1"/>
</dbReference>
<gene>
    <name evidence="5" type="primary">LOC6900602</name>
</gene>
<keyword evidence="1" id="KW-0479">Metal-binding</keyword>
<protein>
    <submittedName>
        <fullName evidence="5">Uncharacterized protein</fullName>
    </submittedName>
</protein>
<evidence type="ECO:0000313" key="5">
    <source>
        <dbReference type="RefSeq" id="XP_033240332.1"/>
    </source>
</evidence>
<dbReference type="Bgee" id="FBgn0244902">
    <property type="expression patterns" value="Expressed in female reproductive system and 2 other cell types or tissues"/>
</dbReference>
<keyword evidence="3" id="KW-0862">Zinc</keyword>
<reference evidence="5" key="1">
    <citation type="submission" date="2025-08" db="UniProtKB">
        <authorList>
            <consortium name="RefSeq"/>
        </authorList>
    </citation>
    <scope>IDENTIFICATION</scope>
    <source>
        <strain evidence="5">MV-25-SWS-2005</strain>
        <tissue evidence="5">Whole body</tissue>
    </source>
</reference>
<evidence type="ECO:0000256" key="3">
    <source>
        <dbReference type="ARBA" id="ARBA00022833"/>
    </source>
</evidence>
<organism evidence="4 5">
    <name type="scientific">Drosophila pseudoobscura pseudoobscura</name>
    <name type="common">Fruit fly</name>
    <dbReference type="NCBI Taxonomy" id="46245"/>
    <lineage>
        <taxon>Eukaryota</taxon>
        <taxon>Metazoa</taxon>
        <taxon>Ecdysozoa</taxon>
        <taxon>Arthropoda</taxon>
        <taxon>Hexapoda</taxon>
        <taxon>Insecta</taxon>
        <taxon>Pterygota</taxon>
        <taxon>Neoptera</taxon>
        <taxon>Endopterygota</taxon>
        <taxon>Diptera</taxon>
        <taxon>Brachycera</taxon>
        <taxon>Muscomorpha</taxon>
        <taxon>Ephydroidea</taxon>
        <taxon>Drosophilidae</taxon>
        <taxon>Drosophila</taxon>
        <taxon>Sophophora</taxon>
    </lineage>
</organism>
<dbReference type="KEGG" id="dpo:6900602"/>
<dbReference type="AlphaFoldDB" id="A0A0R3P845"/>
<keyword evidence="2" id="KW-0863">Zinc-finger</keyword>
<accession>A0A6I8WAN6</accession>
<dbReference type="PROSITE" id="PS50808">
    <property type="entry name" value="ZF_BED"/>
    <property type="match status" value="1"/>
</dbReference>
<name>A0A0R3P845_DROPS</name>
<proteinExistence type="predicted"/>
<sequence>MCQLLELLQSMVRFYRHCANRCLFNVDNWFCEHRTSLAGAPATVTMPVRSEDIREKIENGIYKLAVNDKSTRSTVWRVYRKIEKEDGTILENLLYCTGCKGLMSFTHKSTTNLRRHRCHLQYLKKALVFGCKSSPKTHEGEIDTSEEEHHSPMDETERIPAVLEMEVSKEEKHQHLEDELEKKPTAADVAAFASACIVQPQLQPQPQPHLQKQPDIPMSLDVTEAQESSIYAQTWSLEYRKLSEDQKFYAKRAIDEIFVLGRLRRLKLNTVPPAE</sequence>
<keyword evidence="4" id="KW-1185">Reference proteome</keyword>
<evidence type="ECO:0000313" key="4">
    <source>
        <dbReference type="Proteomes" id="UP000001819"/>
    </source>
</evidence>
<dbReference type="SMART" id="SM00614">
    <property type="entry name" value="ZnF_BED"/>
    <property type="match status" value="1"/>
</dbReference>
<evidence type="ECO:0000256" key="1">
    <source>
        <dbReference type="ARBA" id="ARBA00022723"/>
    </source>
</evidence>
<dbReference type="Proteomes" id="UP000001819">
    <property type="component" value="Chromosome X"/>
</dbReference>